<reference evidence="1 2" key="1">
    <citation type="submission" date="2023-01" db="EMBL/GenBank/DDBJ databases">
        <title>Bacillus changyiensis sp. nov., isolated from a coastal deposit.</title>
        <authorList>
            <person name="Xiao G."/>
            <person name="Lai Q."/>
            <person name="Hu Z."/>
            <person name="Shao Z."/>
        </authorList>
    </citation>
    <scope>NUCLEOTIDE SEQUENCE [LARGE SCALE GENOMIC DNA]</scope>
    <source>
        <strain evidence="1 2">CLL-7-23</strain>
    </source>
</reference>
<sequence>MIIKCQHIKVTVSISHLLHKKTIFLFTTDDKRVLPLIKDLIPSAFMGKSCARIKYSHEYAIEELMDVCKEIVDDHNRKRSSVITDMTGLKKWSSIPSKTQQVLLNNVFCSTCGVTTMVNYSVQNDRLGLALKGKCCGGNVARFIENE</sequence>
<evidence type="ECO:0000313" key="2">
    <source>
        <dbReference type="Proteomes" id="UP001211894"/>
    </source>
</evidence>
<dbReference type="RefSeq" id="WP_271340524.1">
    <property type="nucleotide sequence ID" value="NZ_JAQKAB010000005.1"/>
</dbReference>
<protein>
    <submittedName>
        <fullName evidence="1">Uncharacterized protein</fullName>
    </submittedName>
</protein>
<dbReference type="Proteomes" id="UP001211894">
    <property type="component" value="Unassembled WGS sequence"/>
</dbReference>
<name>A0ABT4X2Z3_9BACI</name>
<keyword evidence="2" id="KW-1185">Reference proteome</keyword>
<accession>A0ABT4X2Z3</accession>
<gene>
    <name evidence="1" type="ORF">PJ311_08635</name>
</gene>
<comment type="caution">
    <text evidence="1">The sequence shown here is derived from an EMBL/GenBank/DDBJ whole genome shotgun (WGS) entry which is preliminary data.</text>
</comment>
<proteinExistence type="predicted"/>
<evidence type="ECO:0000313" key="1">
    <source>
        <dbReference type="EMBL" id="MDA7026672.1"/>
    </source>
</evidence>
<organism evidence="1 2">
    <name type="scientific">Bacillus changyiensis</name>
    <dbReference type="NCBI Taxonomy" id="3004103"/>
    <lineage>
        <taxon>Bacteria</taxon>
        <taxon>Bacillati</taxon>
        <taxon>Bacillota</taxon>
        <taxon>Bacilli</taxon>
        <taxon>Bacillales</taxon>
        <taxon>Bacillaceae</taxon>
        <taxon>Bacillus</taxon>
    </lineage>
</organism>
<dbReference type="EMBL" id="JAQKAB010000005">
    <property type="protein sequence ID" value="MDA7026672.1"/>
    <property type="molecule type" value="Genomic_DNA"/>
</dbReference>